<evidence type="ECO:0000256" key="1">
    <source>
        <dbReference type="SAM" id="SignalP"/>
    </source>
</evidence>
<accession>A0A368T6H6</accession>
<sequence length="279" mass="29522">MLRRTTATAVVAATVALTTATPVHADTPSFLGSIECGTNGGSGCTVLLKWLQENGYAPGTPSTGSGSGQESGGSEWDAVDWDAIDWDAVDWDAVDWDAIDWDAIDYDGTDGEEPANPELIIQESLDSFEVPRPEIATSPGIDSPILVRTPVWLWIDSGIWEPATANAEVPGLSLDLTATPTQVRWFMGDGSEVVCDGPGTPFDPAVHEPDAESPDCGHIYERASLADPDATYTLRAEVTWAVAYDFSDGNSGELDALVTSAETALMVREAQSLVTETGA</sequence>
<keyword evidence="3" id="KW-1185">Reference proteome</keyword>
<dbReference type="AlphaFoldDB" id="A0A368T6H6"/>
<dbReference type="EMBL" id="QEIN01000134">
    <property type="protein sequence ID" value="RCV56190.1"/>
    <property type="molecule type" value="Genomic_DNA"/>
</dbReference>
<reference evidence="2 3" key="1">
    <citation type="submission" date="2018-04" db="EMBL/GenBank/DDBJ databases">
        <title>Novel actinobacteria from marine sediment.</title>
        <authorList>
            <person name="Ng Z.Y."/>
            <person name="Tan G.Y.A."/>
        </authorList>
    </citation>
    <scope>NUCLEOTIDE SEQUENCE [LARGE SCALE GENOMIC DNA]</scope>
    <source>
        <strain evidence="2 3">TPS81</strain>
    </source>
</reference>
<proteinExistence type="predicted"/>
<dbReference type="RefSeq" id="WP_114397949.1">
    <property type="nucleotide sequence ID" value="NZ_QEIM01000054.1"/>
</dbReference>
<evidence type="ECO:0008006" key="4">
    <source>
        <dbReference type="Google" id="ProtNLM"/>
    </source>
</evidence>
<keyword evidence="1" id="KW-0732">Signal</keyword>
<dbReference type="OrthoDB" id="3742379at2"/>
<evidence type="ECO:0000313" key="2">
    <source>
        <dbReference type="EMBL" id="RCV56190.1"/>
    </source>
</evidence>
<organism evidence="2 3">
    <name type="scientific">Marinitenerispora sediminis</name>
    <dbReference type="NCBI Taxonomy" id="1931232"/>
    <lineage>
        <taxon>Bacteria</taxon>
        <taxon>Bacillati</taxon>
        <taxon>Actinomycetota</taxon>
        <taxon>Actinomycetes</taxon>
        <taxon>Streptosporangiales</taxon>
        <taxon>Nocardiopsidaceae</taxon>
        <taxon>Marinitenerispora</taxon>
    </lineage>
</organism>
<dbReference type="Proteomes" id="UP000253318">
    <property type="component" value="Unassembled WGS sequence"/>
</dbReference>
<name>A0A368T6H6_9ACTN</name>
<protein>
    <recommendedName>
        <fullName evidence="4">ATP/GTP-binding protein</fullName>
    </recommendedName>
</protein>
<comment type="caution">
    <text evidence="2">The sequence shown here is derived from an EMBL/GenBank/DDBJ whole genome shotgun (WGS) entry which is preliminary data.</text>
</comment>
<evidence type="ECO:0000313" key="3">
    <source>
        <dbReference type="Proteomes" id="UP000253318"/>
    </source>
</evidence>
<feature type="chain" id="PRO_5016579384" description="ATP/GTP-binding protein" evidence="1">
    <location>
        <begin position="26"/>
        <end position="279"/>
    </location>
</feature>
<gene>
    <name evidence="2" type="ORF">DEF24_16995</name>
</gene>
<feature type="signal peptide" evidence="1">
    <location>
        <begin position="1"/>
        <end position="25"/>
    </location>
</feature>